<feature type="compositionally biased region" description="Basic residues" evidence="1">
    <location>
        <begin position="61"/>
        <end position="72"/>
    </location>
</feature>
<feature type="region of interest" description="Disordered" evidence="1">
    <location>
        <begin position="1"/>
        <end position="86"/>
    </location>
</feature>
<evidence type="ECO:0000313" key="2">
    <source>
        <dbReference type="EMBL" id="KAK5241609.1"/>
    </source>
</evidence>
<feature type="compositionally biased region" description="Basic residues" evidence="1">
    <location>
        <begin position="1"/>
        <end position="13"/>
    </location>
</feature>
<name>A0ABR0LTU9_9PEZI</name>
<accession>A0ABR0LTU9</accession>
<feature type="non-terminal residue" evidence="2">
    <location>
        <position position="86"/>
    </location>
</feature>
<organism evidence="2 3">
    <name type="scientific">Cryomyces antarcticus</name>
    <dbReference type="NCBI Taxonomy" id="329879"/>
    <lineage>
        <taxon>Eukaryota</taxon>
        <taxon>Fungi</taxon>
        <taxon>Dikarya</taxon>
        <taxon>Ascomycota</taxon>
        <taxon>Pezizomycotina</taxon>
        <taxon>Dothideomycetes</taxon>
        <taxon>Dothideomycetes incertae sedis</taxon>
        <taxon>Cryomyces</taxon>
    </lineage>
</organism>
<proteinExistence type="predicted"/>
<evidence type="ECO:0000313" key="3">
    <source>
        <dbReference type="Proteomes" id="UP001357485"/>
    </source>
</evidence>
<protein>
    <submittedName>
        <fullName evidence="2">Uncharacterized protein</fullName>
    </submittedName>
</protein>
<dbReference type="Proteomes" id="UP001357485">
    <property type="component" value="Unassembled WGS sequence"/>
</dbReference>
<sequence length="86" mass="9820">HAHRHLHRPRHQRQLPARLPDDARRQRRLRQHQRGHPDLHGPGGAHGARVHVQQLHAQGEHRRRAQRVRPHVLGRGADGAVGEVGV</sequence>
<evidence type="ECO:0000256" key="1">
    <source>
        <dbReference type="SAM" id="MobiDB-lite"/>
    </source>
</evidence>
<dbReference type="EMBL" id="JAVRRA010010557">
    <property type="protein sequence ID" value="KAK5241609.1"/>
    <property type="molecule type" value="Genomic_DNA"/>
</dbReference>
<feature type="non-terminal residue" evidence="2">
    <location>
        <position position="1"/>
    </location>
</feature>
<comment type="caution">
    <text evidence="2">The sequence shown here is derived from an EMBL/GenBank/DDBJ whole genome shotgun (WGS) entry which is preliminary data.</text>
</comment>
<feature type="compositionally biased region" description="Basic residues" evidence="1">
    <location>
        <begin position="25"/>
        <end position="34"/>
    </location>
</feature>
<feature type="compositionally biased region" description="Gly residues" evidence="1">
    <location>
        <begin position="76"/>
        <end position="86"/>
    </location>
</feature>
<keyword evidence="3" id="KW-1185">Reference proteome</keyword>
<reference evidence="2 3" key="1">
    <citation type="submission" date="2023-08" db="EMBL/GenBank/DDBJ databases">
        <title>Black Yeasts Isolated from many extreme environments.</title>
        <authorList>
            <person name="Coleine C."/>
            <person name="Stajich J.E."/>
            <person name="Selbmann L."/>
        </authorList>
    </citation>
    <scope>NUCLEOTIDE SEQUENCE [LARGE SCALE GENOMIC DNA]</scope>
    <source>
        <strain evidence="2 3">CCFEE 536</strain>
    </source>
</reference>
<gene>
    <name evidence="2" type="ORF">LTR16_009202</name>
</gene>